<dbReference type="GO" id="GO:0016020">
    <property type="term" value="C:membrane"/>
    <property type="evidence" value="ECO:0007669"/>
    <property type="project" value="UniProtKB-SubCell"/>
</dbReference>
<feature type="transmembrane region" description="Helical" evidence="5">
    <location>
        <begin position="17"/>
        <end position="36"/>
    </location>
</feature>
<feature type="transmembrane region" description="Helical" evidence="5">
    <location>
        <begin position="43"/>
        <end position="61"/>
    </location>
</feature>
<comment type="caution">
    <text evidence="6">The sequence shown here is derived from an EMBL/GenBank/DDBJ whole genome shotgun (WGS) entry which is preliminary data.</text>
</comment>
<evidence type="ECO:0000313" key="6">
    <source>
        <dbReference type="EMBL" id="KPI45405.1"/>
    </source>
</evidence>
<dbReference type="EMBL" id="LFJN01000001">
    <property type="protein sequence ID" value="KPI45405.1"/>
    <property type="molecule type" value="Genomic_DNA"/>
</dbReference>
<dbReference type="OrthoDB" id="3358017at2759"/>
<feature type="transmembrane region" description="Helical" evidence="5">
    <location>
        <begin position="235"/>
        <end position="253"/>
    </location>
</feature>
<dbReference type="Pfam" id="PF04479">
    <property type="entry name" value="RTA1"/>
    <property type="match status" value="1"/>
</dbReference>
<keyword evidence="3 5" id="KW-1133">Transmembrane helix</keyword>
<organism evidence="6 7">
    <name type="scientific">Cyphellophora attinorum</name>
    <dbReference type="NCBI Taxonomy" id="1664694"/>
    <lineage>
        <taxon>Eukaryota</taxon>
        <taxon>Fungi</taxon>
        <taxon>Dikarya</taxon>
        <taxon>Ascomycota</taxon>
        <taxon>Pezizomycotina</taxon>
        <taxon>Eurotiomycetes</taxon>
        <taxon>Chaetothyriomycetidae</taxon>
        <taxon>Chaetothyriales</taxon>
        <taxon>Cyphellophoraceae</taxon>
        <taxon>Cyphellophora</taxon>
    </lineage>
</organism>
<dbReference type="PANTHER" id="PTHR31465">
    <property type="entry name" value="PROTEIN RTA1-RELATED"/>
    <property type="match status" value="1"/>
</dbReference>
<evidence type="ECO:0000256" key="3">
    <source>
        <dbReference type="ARBA" id="ARBA00022989"/>
    </source>
</evidence>
<dbReference type="Proteomes" id="UP000038010">
    <property type="component" value="Unassembled WGS sequence"/>
</dbReference>
<feature type="transmembrane region" description="Helical" evidence="5">
    <location>
        <begin position="197"/>
        <end position="215"/>
    </location>
</feature>
<evidence type="ECO:0000256" key="1">
    <source>
        <dbReference type="ARBA" id="ARBA00004141"/>
    </source>
</evidence>
<evidence type="ECO:0000256" key="5">
    <source>
        <dbReference type="SAM" id="Phobius"/>
    </source>
</evidence>
<feature type="transmembrane region" description="Helical" evidence="5">
    <location>
        <begin position="154"/>
        <end position="176"/>
    </location>
</feature>
<dbReference type="RefSeq" id="XP_018005368.1">
    <property type="nucleotide sequence ID" value="XM_018145791.1"/>
</dbReference>
<dbReference type="AlphaFoldDB" id="A0A0N1HGN2"/>
<feature type="transmembrane region" description="Helical" evidence="5">
    <location>
        <begin position="73"/>
        <end position="98"/>
    </location>
</feature>
<sequence>MADDGDVYELYRYVPSLPAALVACVVFALLTIGHIWRMARSKTWFCIPFIIGGLFEFIGYIGRCLSHFDKEALGPFIIQSLLILLGPALYAASVYMVLGRIISALDAERLSLVPARWQTRLFVCGDVLSFLTQMAGGGIQASGSLSGMHTGEKIIIVGLFMQIVFFGVFTATSLVFNRRIRRHPTTLSTENRFPWQHLLYMLYAVSILILVRSVFRVVEYLQGNAGYLLRHELYLYVFDAVLMALCMAIFLFYHPSRIHAGRGNANVIPMRDSERLPSKESDSRAGLV</sequence>
<dbReference type="GeneID" id="28737660"/>
<keyword evidence="4 5" id="KW-0472">Membrane</keyword>
<evidence type="ECO:0000313" key="7">
    <source>
        <dbReference type="Proteomes" id="UP000038010"/>
    </source>
</evidence>
<dbReference type="InterPro" id="IPR007568">
    <property type="entry name" value="RTA1"/>
</dbReference>
<dbReference type="STRING" id="1664694.A0A0N1HGN2"/>
<evidence type="ECO:0000256" key="4">
    <source>
        <dbReference type="ARBA" id="ARBA00023136"/>
    </source>
</evidence>
<keyword evidence="7" id="KW-1185">Reference proteome</keyword>
<keyword evidence="2 5" id="KW-0812">Transmembrane</keyword>
<gene>
    <name evidence="6" type="ORF">AB675_556</name>
</gene>
<protein>
    <submittedName>
        <fullName evidence="6">Protein RTA1</fullName>
    </submittedName>
</protein>
<comment type="subcellular location">
    <subcellularLocation>
        <location evidence="1">Membrane</location>
        <topology evidence="1">Multi-pass membrane protein</topology>
    </subcellularLocation>
</comment>
<reference evidence="6 7" key="1">
    <citation type="submission" date="2015-06" db="EMBL/GenBank/DDBJ databases">
        <title>Draft genome of the ant-associated black yeast Phialophora attae CBS 131958.</title>
        <authorList>
            <person name="Moreno L.F."/>
            <person name="Stielow B.J."/>
            <person name="de Hoog S."/>
            <person name="Vicente V.A."/>
            <person name="Weiss V.A."/>
            <person name="de Vries M."/>
            <person name="Cruz L.M."/>
            <person name="Souza E.M."/>
        </authorList>
    </citation>
    <scope>NUCLEOTIDE SEQUENCE [LARGE SCALE GENOMIC DNA]</scope>
    <source>
        <strain evidence="6 7">CBS 131958</strain>
    </source>
</reference>
<accession>A0A0N1HGN2</accession>
<feature type="transmembrane region" description="Helical" evidence="5">
    <location>
        <begin position="119"/>
        <end position="142"/>
    </location>
</feature>
<proteinExistence type="predicted"/>
<evidence type="ECO:0000256" key="2">
    <source>
        <dbReference type="ARBA" id="ARBA00022692"/>
    </source>
</evidence>
<name>A0A0N1HGN2_9EURO</name>
<dbReference type="PANTHER" id="PTHR31465:SF1">
    <property type="entry name" value="PROTEIN RTA1-RELATED"/>
    <property type="match status" value="1"/>
</dbReference>
<dbReference type="VEuPathDB" id="FungiDB:AB675_556"/>